<keyword evidence="2" id="KW-0472">Membrane</keyword>
<keyword evidence="5" id="KW-1185">Reference proteome</keyword>
<keyword evidence="2" id="KW-0812">Transmembrane</keyword>
<keyword evidence="1" id="KW-0238">DNA-binding</keyword>
<dbReference type="RefSeq" id="WP_186934440.1">
    <property type="nucleotide sequence ID" value="NZ_JACOPS010000001.1"/>
</dbReference>
<feature type="transmembrane region" description="Helical" evidence="2">
    <location>
        <begin position="110"/>
        <end position="128"/>
    </location>
</feature>
<protein>
    <submittedName>
        <fullName evidence="4">Helix-turn-helix transcriptional regulator</fullName>
    </submittedName>
</protein>
<evidence type="ECO:0000259" key="3">
    <source>
        <dbReference type="PROSITE" id="PS50943"/>
    </source>
</evidence>
<proteinExistence type="predicted"/>
<evidence type="ECO:0000313" key="5">
    <source>
        <dbReference type="Proteomes" id="UP000636755"/>
    </source>
</evidence>
<comment type="caution">
    <text evidence="4">The sequence shown here is derived from an EMBL/GenBank/DDBJ whole genome shotgun (WGS) entry which is preliminary data.</text>
</comment>
<gene>
    <name evidence="4" type="ORF">H8R91_00435</name>
</gene>
<dbReference type="PANTHER" id="PTHR46558:SF11">
    <property type="entry name" value="HTH-TYPE TRANSCRIPTIONAL REGULATOR XRE"/>
    <property type="match status" value="1"/>
</dbReference>
<accession>A0ABR7HHL5</accession>
<dbReference type="SMART" id="SM00530">
    <property type="entry name" value="HTH_XRE"/>
    <property type="match status" value="1"/>
</dbReference>
<evidence type="ECO:0000313" key="4">
    <source>
        <dbReference type="EMBL" id="MBC5727011.1"/>
    </source>
</evidence>
<keyword evidence="2" id="KW-1133">Transmembrane helix</keyword>
<dbReference type="EMBL" id="JACOPS010000001">
    <property type="protein sequence ID" value="MBC5727011.1"/>
    <property type="molecule type" value="Genomic_DNA"/>
</dbReference>
<feature type="domain" description="HTH cro/C1-type" evidence="3">
    <location>
        <begin position="10"/>
        <end position="64"/>
    </location>
</feature>
<dbReference type="Pfam" id="PF01381">
    <property type="entry name" value="HTH_3"/>
    <property type="match status" value="1"/>
</dbReference>
<dbReference type="InterPro" id="IPR001387">
    <property type="entry name" value="Cro/C1-type_HTH"/>
</dbReference>
<dbReference type="SUPFAM" id="SSF47413">
    <property type="entry name" value="lambda repressor-like DNA-binding domains"/>
    <property type="match status" value="1"/>
</dbReference>
<dbReference type="PROSITE" id="PS50943">
    <property type="entry name" value="HTH_CROC1"/>
    <property type="match status" value="1"/>
</dbReference>
<evidence type="ECO:0000256" key="2">
    <source>
        <dbReference type="SAM" id="Phobius"/>
    </source>
</evidence>
<dbReference type="InterPro" id="IPR010982">
    <property type="entry name" value="Lambda_DNA-bd_dom_sf"/>
</dbReference>
<evidence type="ECO:0000256" key="1">
    <source>
        <dbReference type="ARBA" id="ARBA00023125"/>
    </source>
</evidence>
<dbReference type="CDD" id="cd00093">
    <property type="entry name" value="HTH_XRE"/>
    <property type="match status" value="1"/>
</dbReference>
<sequence length="164" mass="19137">MDQIKIGKFIATLRRQSGLTQEKLGEKIGVTNKTISRWENGNYMPDIEMLQLLAKEFNVSINELLAGQKMSDEEFRKNADENIIAVSKESAFSFEERKAYFKKKWRKEHISLFVVLLLIIIVAFVLPFVVSKPWFVGLVPLIAFIEYGYQNNRMMIYVENCLYK</sequence>
<dbReference type="Proteomes" id="UP000636755">
    <property type="component" value="Unassembled WGS sequence"/>
</dbReference>
<organism evidence="4 5">
    <name type="scientific">Ruminococcus intestinalis</name>
    <dbReference type="NCBI Taxonomy" id="2763066"/>
    <lineage>
        <taxon>Bacteria</taxon>
        <taxon>Bacillati</taxon>
        <taxon>Bacillota</taxon>
        <taxon>Clostridia</taxon>
        <taxon>Eubacteriales</taxon>
        <taxon>Oscillospiraceae</taxon>
        <taxon>Ruminococcus</taxon>
    </lineage>
</organism>
<dbReference type="Gene3D" id="1.10.260.40">
    <property type="entry name" value="lambda repressor-like DNA-binding domains"/>
    <property type="match status" value="1"/>
</dbReference>
<reference evidence="4 5" key="1">
    <citation type="submission" date="2020-08" db="EMBL/GenBank/DDBJ databases">
        <title>Genome public.</title>
        <authorList>
            <person name="Liu C."/>
            <person name="Sun Q."/>
        </authorList>
    </citation>
    <scope>NUCLEOTIDE SEQUENCE [LARGE SCALE GENOMIC DNA]</scope>
    <source>
        <strain evidence="4 5">NSJ-71</strain>
    </source>
</reference>
<name>A0ABR7HHL5_9FIRM</name>
<dbReference type="PANTHER" id="PTHR46558">
    <property type="entry name" value="TRACRIPTIONAL REGULATORY PROTEIN-RELATED-RELATED"/>
    <property type="match status" value="1"/>
</dbReference>